<dbReference type="HOGENOM" id="CLU_011142_1_0_5"/>
<dbReference type="GO" id="GO:0005576">
    <property type="term" value="C:extracellular region"/>
    <property type="evidence" value="ECO:0007669"/>
    <property type="project" value="UniProtKB-SubCell"/>
</dbReference>
<evidence type="ECO:0000256" key="1">
    <source>
        <dbReference type="ARBA" id="ARBA00005709"/>
    </source>
</evidence>
<dbReference type="EMBL" id="AP009384">
    <property type="protein sequence ID" value="BAF87350.1"/>
    <property type="molecule type" value="Genomic_DNA"/>
</dbReference>
<comment type="subcellular location">
    <subcellularLocation>
        <location evidence="3">Secreted</location>
    </subcellularLocation>
    <subcellularLocation>
        <location evidence="3">Bacterial flagellum</location>
    </subcellularLocation>
</comment>
<comment type="function">
    <text evidence="3">Flagellin is the subunit protein which polymerizes to form the filaments of bacterial flagella.</text>
</comment>
<dbReference type="AlphaFoldDB" id="A8I1A6"/>
<dbReference type="Pfam" id="PF00669">
    <property type="entry name" value="Flagellin_N"/>
    <property type="match status" value="1"/>
</dbReference>
<keyword evidence="2 3" id="KW-0975">Bacterial flagellum</keyword>
<evidence type="ECO:0000256" key="2">
    <source>
        <dbReference type="ARBA" id="ARBA00023143"/>
    </source>
</evidence>
<dbReference type="InterPro" id="IPR001492">
    <property type="entry name" value="Flagellin"/>
</dbReference>
<sequence>MSLHHVHSNDGTSVMTSIITNNAASVALATLRSINDSLNTTNDRVSTGKKINSAADGAAYWNISTTLTSDNGALGAVKDAINLDLASVKTTNTGVTQIMNSLNTIKQALVSAQSSTADRTSLQKNIANAVSDIKSAASSAVVNGANWLSVDSSATGFNANKSLLANFSRTSGVVSVGSTTLDTGAFAVYDAKTNGTATGTSSTIDKAVTAVATSATVSGGLTVAVGTNAGNLKGFMDTTYSISGSVGGTTVAAFTASIADIDISALTSSDVDLAKLSSYMKIVSATIDGLQNGSTALGTTQTRLTSQQSFAQSLIDINTSSIGSLVDANMEEESTKLKALQTQQQLAVQSLSIANNSTSNIMTLFR</sequence>
<keyword evidence="7" id="KW-1185">Reference proteome</keyword>
<keyword evidence="6" id="KW-0966">Cell projection</keyword>
<comment type="similarity">
    <text evidence="1 3">Belongs to the bacterial flagellin family.</text>
</comment>
<dbReference type="InterPro" id="IPR001029">
    <property type="entry name" value="Flagellin_N"/>
</dbReference>
<reference evidence="7" key="2">
    <citation type="submission" date="2007-04" db="EMBL/GenBank/DDBJ databases">
        <title>Complete genome sequence of the nitrogen-fixing bacterium Azorhizobium caulinodans ORS571.</title>
        <authorList>
            <person name="Lee K.B."/>
            <person name="Backer P.D."/>
            <person name="Aono T."/>
            <person name="Liu C.T."/>
            <person name="Suzuki S."/>
            <person name="Suzuki T."/>
            <person name="Kaneko T."/>
            <person name="Yamada M."/>
            <person name="Tabata S."/>
            <person name="Kupfer D.M."/>
            <person name="Najar F.Z."/>
            <person name="Wiley G.B."/>
            <person name="Roe B."/>
            <person name="Binnewies T."/>
            <person name="Ussery D."/>
            <person name="Vereecke D."/>
            <person name="Gevers D."/>
            <person name="Holsters M."/>
            <person name="Oyaizu H."/>
        </authorList>
    </citation>
    <scope>NUCLEOTIDE SEQUENCE [LARGE SCALE GENOMIC DNA]</scope>
    <source>
        <strain evidence="7">ATCC 43989 / DSM 5975 / JCM 20966 / LMG 6465 / NBRC 14845 / NCIMB 13405 / ORS 571</strain>
    </source>
</reference>
<dbReference type="KEGG" id="azc:AZC_1352"/>
<dbReference type="STRING" id="438753.AZC_1352"/>
<protein>
    <recommendedName>
        <fullName evidence="3">Flagellin</fullName>
    </recommendedName>
</protein>
<feature type="domain" description="Flagellin N-terminal" evidence="4">
    <location>
        <begin position="18"/>
        <end position="149"/>
    </location>
</feature>
<dbReference type="SUPFAM" id="SSF64518">
    <property type="entry name" value="Phase 1 flagellin"/>
    <property type="match status" value="1"/>
</dbReference>
<reference evidence="6 7" key="1">
    <citation type="journal article" date="2007" name="Appl. Environ. Microbiol.">
        <title>Rhizobial factors required for stem nodule maturation and maintenance in Sesbania rostrata-Azorhizobium caulinodans ORS571 symbiosis.</title>
        <authorList>
            <person name="Suzuki S."/>
            <person name="Aono T."/>
            <person name="Lee KB."/>
            <person name="Suzuki T."/>
            <person name="Liu CT."/>
            <person name="Miwa H."/>
            <person name="Wakao S."/>
            <person name="Iki T."/>
            <person name="Oyaizu H."/>
        </authorList>
    </citation>
    <scope>NUCLEOTIDE SEQUENCE [LARGE SCALE GENOMIC DNA]</scope>
    <source>
        <strain evidence="7">ATCC 43989 / DSM 5975 / JCM 20966 / LMG 6465 / NBRC 14845 / NCIMB 13405 / ORS 571</strain>
    </source>
</reference>
<dbReference type="InterPro" id="IPR046358">
    <property type="entry name" value="Flagellin_C"/>
</dbReference>
<name>A8I1A6_AZOC5</name>
<reference evidence="6 7" key="4">
    <citation type="journal article" date="2009" name="Appl. Environ. Microbiol.">
        <title>Comparative genome-wide transcriptional profiling of Azorhizobium caulinodans ORS571 grown under free-living and symbiotic conditions.</title>
        <authorList>
            <person name="Tsukada S."/>
            <person name="Aono T."/>
            <person name="Akiba N."/>
            <person name="Lee KB."/>
            <person name="Liu CT."/>
            <person name="Toyazaki H."/>
            <person name="Oyaizu H."/>
        </authorList>
    </citation>
    <scope>NUCLEOTIDE SEQUENCE [LARGE SCALE GENOMIC DNA]</scope>
    <source>
        <strain evidence="7">ATCC 43989 / DSM 5975 / JCM 20966 / LMG 6465 / NBRC 14845 / NCIMB 13405 / ORS 571</strain>
    </source>
</reference>
<evidence type="ECO:0000259" key="5">
    <source>
        <dbReference type="Pfam" id="PF00700"/>
    </source>
</evidence>
<dbReference type="eggNOG" id="COG1344">
    <property type="taxonomic scope" value="Bacteria"/>
</dbReference>
<evidence type="ECO:0000259" key="4">
    <source>
        <dbReference type="Pfam" id="PF00669"/>
    </source>
</evidence>
<keyword evidence="6" id="KW-0969">Cilium</keyword>
<dbReference type="PANTHER" id="PTHR42792:SF2">
    <property type="entry name" value="FLAGELLIN"/>
    <property type="match status" value="1"/>
</dbReference>
<reference evidence="6 7" key="5">
    <citation type="journal article" date="2010" name="Appl. Environ. Microbiol.">
        <title>phrR-like gene praR of Azorhizobium caulinodans ORS571 is essential for symbiosis with Sesbania rostrata and is involved in expression of reb genes.</title>
        <authorList>
            <person name="Akiba N."/>
            <person name="Aono T."/>
            <person name="Toyazaki H."/>
            <person name="Sato S."/>
            <person name="Oyaizu H."/>
        </authorList>
    </citation>
    <scope>NUCLEOTIDE SEQUENCE [LARGE SCALE GENOMIC DNA]</scope>
    <source>
        <strain evidence="7">ATCC 43989 / DSM 5975 / JCM 20966 / LMG 6465 / NBRC 14845 / NCIMB 13405 / ORS 571</strain>
    </source>
</reference>
<reference evidence="6 7" key="6">
    <citation type="journal article" date="2011" name="Appl. Environ. Microbiol.">
        <title>Involvement of the azorhizobial chromosome partition gene (parA) in the onset of bacteroid differentiation during Sesbania rostrata stem nodule development.</title>
        <authorList>
            <person name="Liu CT."/>
            <person name="Lee KB."/>
            <person name="Wang YS."/>
            <person name="Peng MH."/>
            <person name="Lee KT."/>
            <person name="Suzuki S."/>
            <person name="Suzuki T."/>
            <person name="Oyaizu H."/>
        </authorList>
    </citation>
    <scope>NUCLEOTIDE SEQUENCE [LARGE SCALE GENOMIC DNA]</scope>
    <source>
        <strain evidence="7">ATCC 43989 / DSM 5975 / JCM 20966 / LMG 6465 / NBRC 14845 / NCIMB 13405 / ORS 571</strain>
    </source>
</reference>
<evidence type="ECO:0000256" key="3">
    <source>
        <dbReference type="RuleBase" id="RU362073"/>
    </source>
</evidence>
<dbReference type="PRINTS" id="PR00207">
    <property type="entry name" value="FLAGELLIN"/>
</dbReference>
<dbReference type="GO" id="GO:0009288">
    <property type="term" value="C:bacterial-type flagellum"/>
    <property type="evidence" value="ECO:0007669"/>
    <property type="project" value="UniProtKB-SubCell"/>
</dbReference>
<organism evidence="6 7">
    <name type="scientific">Azorhizobium caulinodans (strain ATCC 43989 / DSM 5975 / JCM 20966 / LMG 6465 / NBRC 14845 / NCIMB 13405 / ORS 571)</name>
    <dbReference type="NCBI Taxonomy" id="438753"/>
    <lineage>
        <taxon>Bacteria</taxon>
        <taxon>Pseudomonadati</taxon>
        <taxon>Pseudomonadota</taxon>
        <taxon>Alphaproteobacteria</taxon>
        <taxon>Hyphomicrobiales</taxon>
        <taxon>Xanthobacteraceae</taxon>
        <taxon>Azorhizobium</taxon>
    </lineage>
</organism>
<proteinExistence type="inferred from homology"/>
<feature type="domain" description="Flagellin C-terminal" evidence="5">
    <location>
        <begin position="280"/>
        <end position="364"/>
    </location>
</feature>
<dbReference type="Gene3D" id="1.20.1330.10">
    <property type="entry name" value="f41 fragment of flagellin, N-terminal domain"/>
    <property type="match status" value="2"/>
</dbReference>
<evidence type="ECO:0000313" key="6">
    <source>
        <dbReference type="EMBL" id="BAF87350.1"/>
    </source>
</evidence>
<keyword evidence="3" id="KW-0964">Secreted</keyword>
<dbReference type="GO" id="GO:0005198">
    <property type="term" value="F:structural molecule activity"/>
    <property type="evidence" value="ECO:0007669"/>
    <property type="project" value="UniProtKB-UniRule"/>
</dbReference>
<reference evidence="6 7" key="3">
    <citation type="journal article" date="2008" name="BMC Genomics">
        <title>The genome of the versatile nitrogen fixer Azorhizobium caulinodans ORS571.</title>
        <authorList>
            <person name="Lee KB."/>
            <person name="Backer P.D."/>
            <person name="Aono T."/>
            <person name="Liu CT."/>
            <person name="Suzuki S."/>
            <person name="Suzuki T."/>
            <person name="Kaneko T."/>
            <person name="Yamada M."/>
            <person name="Tabata S."/>
            <person name="Kupfer D.M."/>
            <person name="Najar F.Z."/>
            <person name="Wiley G.B."/>
            <person name="Roe B."/>
            <person name="Binnewies T.T."/>
            <person name="Ussery D.W."/>
            <person name="D'Haeze W."/>
            <person name="Herder J.D."/>
            <person name="Gevers D."/>
            <person name="Vereecke D."/>
            <person name="Holsters M."/>
            <person name="Oyaizu H."/>
        </authorList>
    </citation>
    <scope>NUCLEOTIDE SEQUENCE [LARGE SCALE GENOMIC DNA]</scope>
    <source>
        <strain evidence="7">ATCC 43989 / DSM 5975 / JCM 20966 / LMG 6465 / NBRC 14845 / NCIMB 13405 / ORS 571</strain>
    </source>
</reference>
<accession>A8I1A6</accession>
<dbReference type="Proteomes" id="UP000000270">
    <property type="component" value="Chromosome"/>
</dbReference>
<keyword evidence="6" id="KW-0282">Flagellum</keyword>
<dbReference type="Pfam" id="PF00700">
    <property type="entry name" value="Flagellin_C"/>
    <property type="match status" value="1"/>
</dbReference>
<gene>
    <name evidence="6" type="ordered locus">AZC_1352</name>
</gene>
<evidence type="ECO:0000313" key="7">
    <source>
        <dbReference type="Proteomes" id="UP000000270"/>
    </source>
</evidence>
<dbReference type="PANTHER" id="PTHR42792">
    <property type="entry name" value="FLAGELLIN"/>
    <property type="match status" value="1"/>
</dbReference>